<evidence type="ECO:0000256" key="10">
    <source>
        <dbReference type="HAMAP-Rule" id="MF_00321"/>
    </source>
</evidence>
<dbReference type="Pfam" id="PF01926">
    <property type="entry name" value="MMR_HSR1"/>
    <property type="match status" value="1"/>
</dbReference>
<proteinExistence type="inferred from homology"/>
<evidence type="ECO:0000313" key="13">
    <source>
        <dbReference type="Proteomes" id="UP001501469"/>
    </source>
</evidence>
<reference evidence="13" key="1">
    <citation type="journal article" date="2019" name="Int. J. Syst. Evol. Microbiol.">
        <title>The Global Catalogue of Microorganisms (GCM) 10K type strain sequencing project: providing services to taxonomists for standard genome sequencing and annotation.</title>
        <authorList>
            <consortium name="The Broad Institute Genomics Platform"/>
            <consortium name="The Broad Institute Genome Sequencing Center for Infectious Disease"/>
            <person name="Wu L."/>
            <person name="Ma J."/>
        </authorList>
    </citation>
    <scope>NUCLEOTIDE SEQUENCE [LARGE SCALE GENOMIC DNA]</scope>
    <source>
        <strain evidence="13">JCM 17225</strain>
    </source>
</reference>
<dbReference type="Gene3D" id="3.40.50.300">
    <property type="entry name" value="P-loop containing nucleotide triphosphate hydrolases"/>
    <property type="match status" value="1"/>
</dbReference>
<evidence type="ECO:0000256" key="8">
    <source>
        <dbReference type="ARBA" id="ARBA00023210"/>
    </source>
</evidence>
<dbReference type="PANTHER" id="PTHR11649:SF13">
    <property type="entry name" value="ENGB-TYPE G DOMAIN-CONTAINING PROTEIN"/>
    <property type="match status" value="1"/>
</dbReference>
<dbReference type="InterPro" id="IPR030393">
    <property type="entry name" value="G_ENGB_dom"/>
</dbReference>
<keyword evidence="7 10" id="KW-0342">GTP-binding</keyword>
<feature type="domain" description="EngB-type G" evidence="11">
    <location>
        <begin position="22"/>
        <end position="197"/>
    </location>
</feature>
<evidence type="ECO:0000256" key="1">
    <source>
        <dbReference type="ARBA" id="ARBA00001946"/>
    </source>
</evidence>
<dbReference type="PANTHER" id="PTHR11649">
    <property type="entry name" value="MSS1/TRME-RELATED GTP-BINDING PROTEIN"/>
    <property type="match status" value="1"/>
</dbReference>
<dbReference type="InterPro" id="IPR027417">
    <property type="entry name" value="P-loop_NTPase"/>
</dbReference>
<evidence type="ECO:0000313" key="12">
    <source>
        <dbReference type="EMBL" id="GAA4022069.1"/>
    </source>
</evidence>
<gene>
    <name evidence="12" type="primary">yihA</name>
    <name evidence="10" type="synonym">engB</name>
    <name evidence="12" type="ORF">GCM10022409_02240</name>
</gene>
<sequence>MIIRDARFLTSNSRADLCPAPTLPEYAFIGRSNVGKSSLINMLTGRNGLAKTSSSPGKTQLINHFVINDDWFLVDLPGYGYAKVSKVSRAEWAKMINYYLRNRANLMCVCVLIDSRHSPQAADLEFMEKLGEEGIPFVMIFTKTDKQSTAQTKALITEYLRKMSEIWDELPRYFLTSAETARGREEVLEFIAEVNQQWQTNAATGE</sequence>
<keyword evidence="9 10" id="KW-0131">Cell cycle</keyword>
<dbReference type="Proteomes" id="UP001501469">
    <property type="component" value="Unassembled WGS sequence"/>
</dbReference>
<keyword evidence="4" id="KW-0479">Metal-binding</keyword>
<comment type="similarity">
    <text evidence="2 10">Belongs to the TRAFAC class TrmE-Era-EngA-EngB-Septin-like GTPase superfamily. EngB GTPase family.</text>
</comment>
<evidence type="ECO:0000256" key="6">
    <source>
        <dbReference type="ARBA" id="ARBA00022842"/>
    </source>
</evidence>
<accession>A0ABP7T7I8</accession>
<dbReference type="RefSeq" id="WP_345049282.1">
    <property type="nucleotide sequence ID" value="NZ_BAABDK010000001.1"/>
</dbReference>
<organism evidence="12 13">
    <name type="scientific">Hymenobacter glaciei</name>
    <dbReference type="NCBI Taxonomy" id="877209"/>
    <lineage>
        <taxon>Bacteria</taxon>
        <taxon>Pseudomonadati</taxon>
        <taxon>Bacteroidota</taxon>
        <taxon>Cytophagia</taxon>
        <taxon>Cytophagales</taxon>
        <taxon>Hymenobacteraceae</taxon>
        <taxon>Hymenobacter</taxon>
    </lineage>
</organism>
<dbReference type="PROSITE" id="PS51706">
    <property type="entry name" value="G_ENGB"/>
    <property type="match status" value="1"/>
</dbReference>
<evidence type="ECO:0000256" key="5">
    <source>
        <dbReference type="ARBA" id="ARBA00022741"/>
    </source>
</evidence>
<keyword evidence="6" id="KW-0460">Magnesium</keyword>
<evidence type="ECO:0000256" key="7">
    <source>
        <dbReference type="ARBA" id="ARBA00023134"/>
    </source>
</evidence>
<dbReference type="HAMAP" id="MF_00321">
    <property type="entry name" value="GTPase_EngB"/>
    <property type="match status" value="1"/>
</dbReference>
<name>A0ABP7T7I8_9BACT</name>
<keyword evidence="3 10" id="KW-0132">Cell division</keyword>
<dbReference type="InterPro" id="IPR006073">
    <property type="entry name" value="GTP-bd"/>
</dbReference>
<dbReference type="CDD" id="cd01876">
    <property type="entry name" value="YihA_EngB"/>
    <property type="match status" value="1"/>
</dbReference>
<evidence type="ECO:0000256" key="4">
    <source>
        <dbReference type="ARBA" id="ARBA00022723"/>
    </source>
</evidence>
<keyword evidence="5 10" id="KW-0547">Nucleotide-binding</keyword>
<dbReference type="SUPFAM" id="SSF52540">
    <property type="entry name" value="P-loop containing nucleoside triphosphate hydrolases"/>
    <property type="match status" value="1"/>
</dbReference>
<evidence type="ECO:0000256" key="3">
    <source>
        <dbReference type="ARBA" id="ARBA00022618"/>
    </source>
</evidence>
<evidence type="ECO:0000259" key="11">
    <source>
        <dbReference type="PROSITE" id="PS51706"/>
    </source>
</evidence>
<evidence type="ECO:0000256" key="2">
    <source>
        <dbReference type="ARBA" id="ARBA00009638"/>
    </source>
</evidence>
<comment type="function">
    <text evidence="10">Necessary for normal cell division and for the maintenance of normal septation.</text>
</comment>
<keyword evidence="13" id="KW-1185">Reference proteome</keyword>
<comment type="cofactor">
    <cofactor evidence="1">
        <name>Mg(2+)</name>
        <dbReference type="ChEBI" id="CHEBI:18420"/>
    </cofactor>
</comment>
<protein>
    <recommendedName>
        <fullName evidence="10">Probable GTP-binding protein EngB</fullName>
    </recommendedName>
</protein>
<dbReference type="InterPro" id="IPR019987">
    <property type="entry name" value="GTP-bd_ribosome_bio_YsxC"/>
</dbReference>
<dbReference type="EMBL" id="BAABDK010000001">
    <property type="protein sequence ID" value="GAA4022069.1"/>
    <property type="molecule type" value="Genomic_DNA"/>
</dbReference>
<evidence type="ECO:0000256" key="9">
    <source>
        <dbReference type="ARBA" id="ARBA00023306"/>
    </source>
</evidence>
<comment type="caution">
    <text evidence="12">The sequence shown here is derived from an EMBL/GenBank/DDBJ whole genome shotgun (WGS) entry which is preliminary data.</text>
</comment>
<dbReference type="NCBIfam" id="TIGR03598">
    <property type="entry name" value="GTPase_YsxC"/>
    <property type="match status" value="1"/>
</dbReference>
<keyword evidence="8 10" id="KW-0717">Septation</keyword>